<dbReference type="PANTHER" id="PTHR35936">
    <property type="entry name" value="MEMBRANE-BOUND LYTIC MUREIN TRANSGLYCOSYLASE F"/>
    <property type="match status" value="1"/>
</dbReference>
<evidence type="ECO:0000313" key="5">
    <source>
        <dbReference type="Proteomes" id="UP000252893"/>
    </source>
</evidence>
<feature type="signal peptide" evidence="2">
    <location>
        <begin position="1"/>
        <end position="23"/>
    </location>
</feature>
<comment type="caution">
    <text evidence="4">The sequence shown here is derived from an EMBL/GenBank/DDBJ whole genome shotgun (WGS) entry which is preliminary data.</text>
</comment>
<sequence length="277" mass="29820">MKYTAFILSAAFFLGAPMAAGLAQTPLKTVEEGEIRFLNNPIYPPMEFVDEKTGEIDGFDPDLAKAIAERLKLKPVFVKAAFSDLQSSLQTGRGDAIISGMSDTVARQDAMDMVDYIVSGPTFFTLKSNAGEIKVQTDVCGRTAAASRTGTIPRDVAKWSDENCVAAGKPAVKFEGVADSNAARLGMKQGRYDVVVQGSETLAWLVQLEPENYSIIGDPILNNDVFAIGFKKDNPELRDAVLNAVNEMIADGSYGKLLGKWNLKANAIDKATVNGVK</sequence>
<gene>
    <name evidence="4" type="ORF">DFR47_103226</name>
</gene>
<feature type="chain" id="PRO_5016899838" evidence="2">
    <location>
        <begin position="24"/>
        <end position="277"/>
    </location>
</feature>
<dbReference type="EMBL" id="QNRH01000003">
    <property type="protein sequence ID" value="RBO95662.1"/>
    <property type="molecule type" value="Genomic_DNA"/>
</dbReference>
<evidence type="ECO:0000256" key="2">
    <source>
        <dbReference type="SAM" id="SignalP"/>
    </source>
</evidence>
<dbReference type="RefSeq" id="WP_113944192.1">
    <property type="nucleotide sequence ID" value="NZ_JBHEEG010000004.1"/>
</dbReference>
<keyword evidence="5" id="KW-1185">Reference proteome</keyword>
<dbReference type="OrthoDB" id="4577708at2"/>
<proteinExistence type="predicted"/>
<dbReference type="PANTHER" id="PTHR35936:SF17">
    <property type="entry name" value="ARGININE-BINDING EXTRACELLULAR PROTEIN ARTP"/>
    <property type="match status" value="1"/>
</dbReference>
<accession>A0A366E003</accession>
<dbReference type="CDD" id="cd01004">
    <property type="entry name" value="PBP2_MidA_like"/>
    <property type="match status" value="1"/>
</dbReference>
<keyword evidence="1 2" id="KW-0732">Signal</keyword>
<protein>
    <submittedName>
        <fullName evidence="4">Amino acid ABC transporter substrate-binding protein (PAAT family)</fullName>
    </submittedName>
</protein>
<dbReference type="Gene3D" id="3.40.190.10">
    <property type="entry name" value="Periplasmic binding protein-like II"/>
    <property type="match status" value="2"/>
</dbReference>
<dbReference type="Pfam" id="PF00497">
    <property type="entry name" value="SBP_bac_3"/>
    <property type="match status" value="1"/>
</dbReference>
<organism evidence="4 5">
    <name type="scientific">Pseudochrobactrum asaccharolyticum</name>
    <dbReference type="NCBI Taxonomy" id="354351"/>
    <lineage>
        <taxon>Bacteria</taxon>
        <taxon>Pseudomonadati</taxon>
        <taxon>Pseudomonadota</taxon>
        <taxon>Alphaproteobacteria</taxon>
        <taxon>Hyphomicrobiales</taxon>
        <taxon>Brucellaceae</taxon>
        <taxon>Pseudochrobactrum</taxon>
    </lineage>
</organism>
<evidence type="ECO:0000256" key="1">
    <source>
        <dbReference type="ARBA" id="ARBA00022729"/>
    </source>
</evidence>
<dbReference type="AlphaFoldDB" id="A0A366E003"/>
<dbReference type="SMART" id="SM00062">
    <property type="entry name" value="PBPb"/>
    <property type="match status" value="1"/>
</dbReference>
<dbReference type="Proteomes" id="UP000252893">
    <property type="component" value="Unassembled WGS sequence"/>
</dbReference>
<name>A0A366E003_9HYPH</name>
<reference evidence="4 5" key="1">
    <citation type="submission" date="2018-06" db="EMBL/GenBank/DDBJ databases">
        <title>Genomic Encyclopedia of Type Strains, Phase IV (KMG-IV): sequencing the most valuable type-strain genomes for metagenomic binning, comparative biology and taxonomic classification.</title>
        <authorList>
            <person name="Goeker M."/>
        </authorList>
    </citation>
    <scope>NUCLEOTIDE SEQUENCE [LARGE SCALE GENOMIC DNA]</scope>
    <source>
        <strain evidence="4 5">DSM 25619</strain>
    </source>
</reference>
<dbReference type="InterPro" id="IPR001638">
    <property type="entry name" value="Solute-binding_3/MltF_N"/>
</dbReference>
<feature type="domain" description="Solute-binding protein family 3/N-terminal" evidence="3">
    <location>
        <begin position="34"/>
        <end position="265"/>
    </location>
</feature>
<dbReference type="SUPFAM" id="SSF53850">
    <property type="entry name" value="Periplasmic binding protein-like II"/>
    <property type="match status" value="1"/>
</dbReference>
<evidence type="ECO:0000259" key="3">
    <source>
        <dbReference type="SMART" id="SM00062"/>
    </source>
</evidence>
<evidence type="ECO:0000313" key="4">
    <source>
        <dbReference type="EMBL" id="RBO95662.1"/>
    </source>
</evidence>